<dbReference type="Proteomes" id="UP000038083">
    <property type="component" value="Unassembled WGS sequence"/>
</dbReference>
<organism evidence="2 3">
    <name type="scientific">Capnocytophaga cynodegmi</name>
    <dbReference type="NCBI Taxonomy" id="28189"/>
    <lineage>
        <taxon>Bacteria</taxon>
        <taxon>Pseudomonadati</taxon>
        <taxon>Bacteroidota</taxon>
        <taxon>Flavobacteriia</taxon>
        <taxon>Flavobacteriales</taxon>
        <taxon>Flavobacteriaceae</taxon>
        <taxon>Capnocytophaga</taxon>
    </lineage>
</organism>
<dbReference type="EMBL" id="CDOG01000023">
    <property type="protein sequence ID" value="CEN38192.1"/>
    <property type="molecule type" value="Genomic_DNA"/>
</dbReference>
<proteinExistence type="predicted"/>
<evidence type="ECO:0000259" key="1">
    <source>
        <dbReference type="PROSITE" id="PS51186"/>
    </source>
</evidence>
<dbReference type="InterPro" id="IPR000182">
    <property type="entry name" value="GNAT_dom"/>
</dbReference>
<dbReference type="PROSITE" id="PS51186">
    <property type="entry name" value="GNAT"/>
    <property type="match status" value="1"/>
</dbReference>
<accession>A0A0B7HGS6</accession>
<dbReference type="Pfam" id="PF13302">
    <property type="entry name" value="Acetyltransf_3"/>
    <property type="match status" value="1"/>
</dbReference>
<feature type="domain" description="N-acetyltransferase" evidence="1">
    <location>
        <begin position="21"/>
        <end position="163"/>
    </location>
</feature>
<protein>
    <submittedName>
        <fullName evidence="2">GCN5-related N-acetyltransferase</fullName>
    </submittedName>
</protein>
<dbReference type="InterPro" id="IPR051531">
    <property type="entry name" value="N-acetyltransferase"/>
</dbReference>
<dbReference type="GO" id="GO:0016747">
    <property type="term" value="F:acyltransferase activity, transferring groups other than amino-acyl groups"/>
    <property type="evidence" value="ECO:0007669"/>
    <property type="project" value="InterPro"/>
</dbReference>
<dbReference type="PANTHER" id="PTHR43792">
    <property type="entry name" value="GNAT FAMILY, PUTATIVE (AFU_ORTHOLOGUE AFUA_3G00765)-RELATED-RELATED"/>
    <property type="match status" value="1"/>
</dbReference>
<name>A0A0B7HGS6_9FLAO</name>
<evidence type="ECO:0000313" key="3">
    <source>
        <dbReference type="Proteomes" id="UP000038083"/>
    </source>
</evidence>
<reference evidence="2 3" key="1">
    <citation type="submission" date="2015-01" db="EMBL/GenBank/DDBJ databases">
        <authorList>
            <person name="MANFREDI Pablo"/>
        </authorList>
    </citation>
    <scope>NUCLEOTIDE SEQUENCE [LARGE SCALE GENOMIC DNA]</scope>
    <source>
        <strain evidence="2 3">Ccy74</strain>
    </source>
</reference>
<dbReference type="InterPro" id="IPR016181">
    <property type="entry name" value="Acyl_CoA_acyltransferase"/>
</dbReference>
<dbReference type="RefSeq" id="WP_018278258.1">
    <property type="nucleotide sequence ID" value="NZ_CDOF01000026.1"/>
</dbReference>
<dbReference type="SUPFAM" id="SSF55729">
    <property type="entry name" value="Acyl-CoA N-acyltransferases (Nat)"/>
    <property type="match status" value="1"/>
</dbReference>
<dbReference type="CDD" id="cd04301">
    <property type="entry name" value="NAT_SF"/>
    <property type="match status" value="1"/>
</dbReference>
<dbReference type="OrthoDB" id="9811523at2"/>
<dbReference type="Gene3D" id="3.40.630.30">
    <property type="match status" value="1"/>
</dbReference>
<dbReference type="AlphaFoldDB" id="A0A0B7HGS6"/>
<sequence length="165" mass="19322">MDFILSKFEDKDFEHYFQLVGDIRVMEMITERAIPLEEAKSDFDKELTKNQIHHDFGIFKIINPENQSFVGFAKLEIEASDSKEAELGYMILPEFWGKGFAGKVAKRLIDFARNHPQIEELFAIIDPKNIPSRKILTNNHFEHQEYKDFDGLPGEILRLKFKNKT</sequence>
<keyword evidence="2" id="KW-0808">Transferase</keyword>
<gene>
    <name evidence="2" type="ORF">CCYN74_30095</name>
</gene>
<dbReference type="PANTHER" id="PTHR43792:SF1">
    <property type="entry name" value="N-ACETYLTRANSFERASE DOMAIN-CONTAINING PROTEIN"/>
    <property type="match status" value="1"/>
</dbReference>
<evidence type="ECO:0000313" key="2">
    <source>
        <dbReference type="EMBL" id="CEN38192.1"/>
    </source>
</evidence>